<proteinExistence type="predicted"/>
<keyword evidence="3" id="KW-1185">Reference proteome</keyword>
<evidence type="ECO:0000256" key="1">
    <source>
        <dbReference type="SAM" id="Phobius"/>
    </source>
</evidence>
<keyword evidence="1" id="KW-1133">Transmembrane helix</keyword>
<gene>
    <name evidence="2" type="ORF">D9613_006218</name>
</gene>
<name>A0A8H4QU04_9AGAR</name>
<keyword evidence="1" id="KW-0472">Membrane</keyword>
<organism evidence="2 3">
    <name type="scientific">Agrocybe pediades</name>
    <dbReference type="NCBI Taxonomy" id="84607"/>
    <lineage>
        <taxon>Eukaryota</taxon>
        <taxon>Fungi</taxon>
        <taxon>Dikarya</taxon>
        <taxon>Basidiomycota</taxon>
        <taxon>Agaricomycotina</taxon>
        <taxon>Agaricomycetes</taxon>
        <taxon>Agaricomycetidae</taxon>
        <taxon>Agaricales</taxon>
        <taxon>Agaricineae</taxon>
        <taxon>Strophariaceae</taxon>
        <taxon>Agrocybe</taxon>
    </lineage>
</organism>
<evidence type="ECO:0000313" key="2">
    <source>
        <dbReference type="EMBL" id="KAF4617191.1"/>
    </source>
</evidence>
<feature type="transmembrane region" description="Helical" evidence="1">
    <location>
        <begin position="109"/>
        <end position="133"/>
    </location>
</feature>
<keyword evidence="1" id="KW-0812">Transmembrane</keyword>
<evidence type="ECO:0000313" key="3">
    <source>
        <dbReference type="Proteomes" id="UP000521872"/>
    </source>
</evidence>
<dbReference type="AlphaFoldDB" id="A0A8H4QU04"/>
<dbReference type="EMBL" id="JAACJL010000030">
    <property type="protein sequence ID" value="KAF4617191.1"/>
    <property type="molecule type" value="Genomic_DNA"/>
</dbReference>
<comment type="caution">
    <text evidence="2">The sequence shown here is derived from an EMBL/GenBank/DDBJ whole genome shotgun (WGS) entry which is preliminary data.</text>
</comment>
<protein>
    <submittedName>
        <fullName evidence="2">Uncharacterized protein</fullName>
    </submittedName>
</protein>
<accession>A0A8H4QU04</accession>
<sequence>MLVWLFENYAKLFRRTGYLGGRWVYDMEMYGPVLRPIKVSTNCLPYILLAIVIGIVYAIPSTRSHITLTLFSCITLIINVLRTTLIVGRLISHHKFLKTIGDDSPYVRIMVICIKSALVMVVFNIVFVVFSFVQGSWSLVLLQMLVQVYVITPLMILFRIAYDRNRAYRAESGINTSVKFSNSKTSTAFTPSSRKSGFTSVDFSKSWTDLDTPFTPSTRIAELSWDCPPLTVKTDISSFGSFGQP</sequence>
<feature type="transmembrane region" description="Helical" evidence="1">
    <location>
        <begin position="66"/>
        <end position="88"/>
    </location>
</feature>
<feature type="transmembrane region" description="Helical" evidence="1">
    <location>
        <begin position="139"/>
        <end position="162"/>
    </location>
</feature>
<dbReference type="Proteomes" id="UP000521872">
    <property type="component" value="Unassembled WGS sequence"/>
</dbReference>
<feature type="transmembrane region" description="Helical" evidence="1">
    <location>
        <begin position="43"/>
        <end position="60"/>
    </location>
</feature>
<reference evidence="2 3" key="1">
    <citation type="submission" date="2019-12" db="EMBL/GenBank/DDBJ databases">
        <authorList>
            <person name="Floudas D."/>
            <person name="Bentzer J."/>
            <person name="Ahren D."/>
            <person name="Johansson T."/>
            <person name="Persson P."/>
            <person name="Tunlid A."/>
        </authorList>
    </citation>
    <scope>NUCLEOTIDE SEQUENCE [LARGE SCALE GENOMIC DNA]</scope>
    <source>
        <strain evidence="2 3">CBS 102.39</strain>
    </source>
</reference>